<feature type="domain" description="Peptidase C1A papain C-terminal" evidence="5">
    <location>
        <begin position="130"/>
        <end position="314"/>
    </location>
</feature>
<dbReference type="PROSITE" id="PS00640">
    <property type="entry name" value="THIOL_PROTEASE_ASN"/>
    <property type="match status" value="1"/>
</dbReference>
<sequence length="334" mass="37041">MERYCKILLAASLCLSLALGAASGFDFHEKELQTEEAFRALYDRWRSQHTVSRSLHEKERRFNVFKENVKFVHEFNKQDKPYKLQLNKFGDLTNHEFKAAFASSKIGHHRMFRGAPHGNGTFMYENVGRVPTAVDWREKGAVNPVKNQEQCVDCDTTQNQGCNGGLMDLAFEYVKTNGLTTEEDYPYEAAQGTCGANKKGSTAVTVDGHEDVPANDEDALLKAVANQPVSVAIDAEGQAFQFYKEGVFNGRCGTNLDHGVVVVGYGATVDGTKYWIVRNSWGGDWGEEGYIRMQRGVSEKEGLCGIAMEASYPVVNQPDDSSEGSSAAYIKDEL</sequence>
<evidence type="ECO:0000256" key="1">
    <source>
        <dbReference type="ARBA" id="ARBA00008455"/>
    </source>
</evidence>
<dbReference type="AlphaFoldDB" id="A0A7N0UXD0"/>
<dbReference type="Gramene" id="Kaladp0091s0052.1.v1.1">
    <property type="protein sequence ID" value="Kaladp0091s0052.1.v1.1"/>
    <property type="gene ID" value="Kaladp0091s0052.v1.1"/>
</dbReference>
<comment type="similarity">
    <text evidence="1">Belongs to the peptidase C1 family.</text>
</comment>
<feature type="region of interest" description="Disordered" evidence="3">
    <location>
        <begin position="315"/>
        <end position="334"/>
    </location>
</feature>
<dbReference type="Proteomes" id="UP000594263">
    <property type="component" value="Unplaced"/>
</dbReference>
<evidence type="ECO:0000256" key="4">
    <source>
        <dbReference type="SAM" id="SignalP"/>
    </source>
</evidence>
<dbReference type="InterPro" id="IPR038765">
    <property type="entry name" value="Papain-like_cys_pep_sf"/>
</dbReference>
<protein>
    <recommendedName>
        <fullName evidence="9">Cysteine proteinase</fullName>
    </recommendedName>
</protein>
<organism evidence="7 8">
    <name type="scientific">Kalanchoe fedtschenkoi</name>
    <name type="common">Lavender scallops</name>
    <name type="synonym">South American air plant</name>
    <dbReference type="NCBI Taxonomy" id="63787"/>
    <lineage>
        <taxon>Eukaryota</taxon>
        <taxon>Viridiplantae</taxon>
        <taxon>Streptophyta</taxon>
        <taxon>Embryophyta</taxon>
        <taxon>Tracheophyta</taxon>
        <taxon>Spermatophyta</taxon>
        <taxon>Magnoliopsida</taxon>
        <taxon>eudicotyledons</taxon>
        <taxon>Gunneridae</taxon>
        <taxon>Pentapetalae</taxon>
        <taxon>Saxifragales</taxon>
        <taxon>Crassulaceae</taxon>
        <taxon>Kalanchoe</taxon>
    </lineage>
</organism>
<proteinExistence type="inferred from homology"/>
<dbReference type="OMA" id="DIGFCRA"/>
<dbReference type="Pfam" id="PF08246">
    <property type="entry name" value="Inhibitor_I29"/>
    <property type="match status" value="1"/>
</dbReference>
<evidence type="ECO:0000259" key="5">
    <source>
        <dbReference type="SMART" id="SM00645"/>
    </source>
</evidence>
<dbReference type="Pfam" id="PF00112">
    <property type="entry name" value="Peptidase_C1"/>
    <property type="match status" value="1"/>
</dbReference>
<accession>A0A7N0UXD0</accession>
<dbReference type="InterPro" id="IPR025661">
    <property type="entry name" value="Pept_asp_AS"/>
</dbReference>
<dbReference type="PANTHER" id="PTHR12411">
    <property type="entry name" value="CYSTEINE PROTEASE FAMILY C1-RELATED"/>
    <property type="match status" value="1"/>
</dbReference>
<evidence type="ECO:0008006" key="9">
    <source>
        <dbReference type="Google" id="ProtNLM"/>
    </source>
</evidence>
<feature type="chain" id="PRO_5029640344" description="Cysteine proteinase" evidence="4">
    <location>
        <begin position="25"/>
        <end position="334"/>
    </location>
</feature>
<name>A0A7N0UXD0_KALFE</name>
<dbReference type="GO" id="GO:0006508">
    <property type="term" value="P:proteolysis"/>
    <property type="evidence" value="ECO:0007669"/>
    <property type="project" value="InterPro"/>
</dbReference>
<dbReference type="InterPro" id="IPR000668">
    <property type="entry name" value="Peptidase_C1A_C"/>
</dbReference>
<dbReference type="SUPFAM" id="SSF54001">
    <property type="entry name" value="Cysteine proteinases"/>
    <property type="match status" value="1"/>
</dbReference>
<dbReference type="EnsemblPlants" id="Kaladp0091s0052.1.v1.1">
    <property type="protein sequence ID" value="Kaladp0091s0052.1.v1.1"/>
    <property type="gene ID" value="Kaladp0091s0052.v1.1"/>
</dbReference>
<reference evidence="7" key="1">
    <citation type="submission" date="2021-01" db="UniProtKB">
        <authorList>
            <consortium name="EnsemblPlants"/>
        </authorList>
    </citation>
    <scope>IDENTIFICATION</scope>
</reference>
<feature type="signal peptide" evidence="4">
    <location>
        <begin position="1"/>
        <end position="24"/>
    </location>
</feature>
<evidence type="ECO:0000256" key="3">
    <source>
        <dbReference type="SAM" id="MobiDB-lite"/>
    </source>
</evidence>
<dbReference type="SMART" id="SM00645">
    <property type="entry name" value="Pept_C1"/>
    <property type="match status" value="1"/>
</dbReference>
<dbReference type="SMART" id="SM00848">
    <property type="entry name" value="Inhibitor_I29"/>
    <property type="match status" value="1"/>
</dbReference>
<evidence type="ECO:0000256" key="2">
    <source>
        <dbReference type="ARBA" id="ARBA00023157"/>
    </source>
</evidence>
<dbReference type="InterPro" id="IPR025660">
    <property type="entry name" value="Pept_his_AS"/>
</dbReference>
<dbReference type="FunFam" id="3.90.70.10:FF:000332">
    <property type="entry name" value="Cathepsin L1"/>
    <property type="match status" value="1"/>
</dbReference>
<dbReference type="CDD" id="cd02248">
    <property type="entry name" value="Peptidase_C1A"/>
    <property type="match status" value="1"/>
</dbReference>
<evidence type="ECO:0000313" key="8">
    <source>
        <dbReference type="Proteomes" id="UP000594263"/>
    </source>
</evidence>
<evidence type="ECO:0000313" key="7">
    <source>
        <dbReference type="EnsemblPlants" id="Kaladp0091s0052.1.v1.1"/>
    </source>
</evidence>
<keyword evidence="2" id="KW-1015">Disulfide bond</keyword>
<evidence type="ECO:0000259" key="6">
    <source>
        <dbReference type="SMART" id="SM00848"/>
    </source>
</evidence>
<feature type="domain" description="Cathepsin propeptide inhibitor" evidence="6">
    <location>
        <begin position="42"/>
        <end position="97"/>
    </location>
</feature>
<dbReference type="GO" id="GO:0008234">
    <property type="term" value="F:cysteine-type peptidase activity"/>
    <property type="evidence" value="ECO:0007669"/>
    <property type="project" value="InterPro"/>
</dbReference>
<dbReference type="Gene3D" id="3.90.70.10">
    <property type="entry name" value="Cysteine proteinases"/>
    <property type="match status" value="2"/>
</dbReference>
<keyword evidence="4" id="KW-0732">Signal</keyword>
<dbReference type="InterPro" id="IPR013128">
    <property type="entry name" value="Peptidase_C1A"/>
</dbReference>
<dbReference type="InterPro" id="IPR013201">
    <property type="entry name" value="Prot_inhib_I29"/>
</dbReference>
<dbReference type="PROSITE" id="PS00639">
    <property type="entry name" value="THIOL_PROTEASE_HIS"/>
    <property type="match status" value="1"/>
</dbReference>
<dbReference type="InterPro" id="IPR039417">
    <property type="entry name" value="Peptidase_C1A_papain-like"/>
</dbReference>
<keyword evidence="8" id="KW-1185">Reference proteome</keyword>